<dbReference type="Proteomes" id="UP000663879">
    <property type="component" value="Unassembled WGS sequence"/>
</dbReference>
<feature type="repeat" description="WD" evidence="4">
    <location>
        <begin position="54"/>
        <end position="95"/>
    </location>
</feature>
<dbReference type="GO" id="GO:0030864">
    <property type="term" value="C:cortical actin cytoskeleton"/>
    <property type="evidence" value="ECO:0007669"/>
    <property type="project" value="TreeGrafter"/>
</dbReference>
<reference evidence="5" key="1">
    <citation type="submission" date="2021-02" db="EMBL/GenBank/DDBJ databases">
        <authorList>
            <person name="Nowell W R."/>
        </authorList>
    </citation>
    <scope>NUCLEOTIDE SEQUENCE</scope>
    <source>
        <strain evidence="5">Ploen Becks lab</strain>
    </source>
</reference>
<feature type="repeat" description="WD" evidence="4">
    <location>
        <begin position="185"/>
        <end position="226"/>
    </location>
</feature>
<evidence type="ECO:0008006" key="7">
    <source>
        <dbReference type="Google" id="ProtNLM"/>
    </source>
</evidence>
<dbReference type="CDD" id="cd00200">
    <property type="entry name" value="WD40"/>
    <property type="match status" value="1"/>
</dbReference>
<feature type="repeat" description="WD" evidence="4">
    <location>
        <begin position="231"/>
        <end position="272"/>
    </location>
</feature>
<dbReference type="InterPro" id="IPR015943">
    <property type="entry name" value="WD40/YVTN_repeat-like_dom_sf"/>
</dbReference>
<comment type="caution">
    <text evidence="5">The sequence shown here is derived from an EMBL/GenBank/DDBJ whole genome shotgun (WGS) entry which is preliminary data.</text>
</comment>
<dbReference type="PROSITE" id="PS50082">
    <property type="entry name" value="WD_REPEATS_2"/>
    <property type="match status" value="4"/>
</dbReference>
<dbReference type="InterPro" id="IPR001680">
    <property type="entry name" value="WD40_rpt"/>
</dbReference>
<dbReference type="FunFam" id="2.130.10.10:FF:000102">
    <property type="entry name" value="Actin-interacting protein 1"/>
    <property type="match status" value="1"/>
</dbReference>
<evidence type="ECO:0000256" key="3">
    <source>
        <dbReference type="ARBA" id="ARBA00038366"/>
    </source>
</evidence>
<organism evidence="5 6">
    <name type="scientific">Brachionus calyciflorus</name>
    <dbReference type="NCBI Taxonomy" id="104777"/>
    <lineage>
        <taxon>Eukaryota</taxon>
        <taxon>Metazoa</taxon>
        <taxon>Spiralia</taxon>
        <taxon>Gnathifera</taxon>
        <taxon>Rotifera</taxon>
        <taxon>Eurotatoria</taxon>
        <taxon>Monogononta</taxon>
        <taxon>Pseudotrocha</taxon>
        <taxon>Ploima</taxon>
        <taxon>Brachionidae</taxon>
        <taxon>Brachionus</taxon>
    </lineage>
</organism>
<dbReference type="AlphaFoldDB" id="A0A814D4Y8"/>
<dbReference type="GO" id="GO:0030042">
    <property type="term" value="P:actin filament depolymerization"/>
    <property type="evidence" value="ECO:0007669"/>
    <property type="project" value="TreeGrafter"/>
</dbReference>
<dbReference type="Pfam" id="PF00400">
    <property type="entry name" value="WD40"/>
    <property type="match status" value="5"/>
</dbReference>
<dbReference type="PANTHER" id="PTHR19856:SF0">
    <property type="entry name" value="WD REPEAT-CONTAINING PROTEIN 1"/>
    <property type="match status" value="1"/>
</dbReference>
<keyword evidence="6" id="KW-1185">Reference proteome</keyword>
<dbReference type="SUPFAM" id="SSF50978">
    <property type="entry name" value="WD40 repeat-like"/>
    <property type="match status" value="1"/>
</dbReference>
<evidence type="ECO:0000313" key="5">
    <source>
        <dbReference type="EMBL" id="CAF0949424.1"/>
    </source>
</evidence>
<sequence>MSYSLTNIFASLPRTTRGAFTLLSGDPKGKNFLYVNGNSVFIRNIDNPLECDVYTEHSQQVNIARYSPSGFYIASADQSGKVRIWDTVNKEHILKNEFQPLSGSIKDLQWSSDNQRILVGGEGREKFGHVFSADTGTSTGEIMGTSKPINSVDLKPTRPFRCVVASEDNSLCYFEGPPFKWKKTLNEHQRFVNVVRYSPNGEKFASGGADGKLFVYDGKTGDFLYEIKENESAHNGGIYSLCWDPTSQLILTVSGDKTAKLWKVEEKLLVKEFKFGDGIEDQQVGCLWQNNNVLTVSLSGQINYINYKAEKEDLSDRFILKKIKGHSKSITALEVAYQGTDTPIIFSGSHDGVIVYWNSVNGEMDQVKAGSVTQHKNQVQSIRYDAFNEQVLTCGFDDVVKFIDVKEKKYVHEIRMNSQPQGLDVNKIYIVIACINQLVLVKDRKVASQLNLDYESISVSITRNSNFVAVGGRDNKVHIYEIVNDSFVPVVELPERDFVTSVRYSNSDEYLAVADNAKNIKCYKIDGKSYNDITKGLWQHHAGKITNLSWSPDSTHLASSSVDTHTFVYTPAKVNEYIHIKNAHPLNPLTSNAWLNNTHLITSSQDCCIRKWKLNF</sequence>
<dbReference type="SUPFAM" id="SSF75011">
    <property type="entry name" value="3-carboxy-cis,cis-mucoante lactonizing enzyme"/>
    <property type="match status" value="1"/>
</dbReference>
<dbReference type="PROSITE" id="PS50294">
    <property type="entry name" value="WD_REPEATS_REGION"/>
    <property type="match status" value="3"/>
</dbReference>
<accession>A0A814D4Y8</accession>
<gene>
    <name evidence="5" type="ORF">OXX778_LOCUS13860</name>
</gene>
<feature type="repeat" description="WD" evidence="4">
    <location>
        <begin position="323"/>
        <end position="367"/>
    </location>
</feature>
<evidence type="ECO:0000313" key="6">
    <source>
        <dbReference type="Proteomes" id="UP000663879"/>
    </source>
</evidence>
<name>A0A814D4Y8_9BILA</name>
<dbReference type="SMART" id="SM00320">
    <property type="entry name" value="WD40"/>
    <property type="match status" value="11"/>
</dbReference>
<dbReference type="GO" id="GO:0040011">
    <property type="term" value="P:locomotion"/>
    <property type="evidence" value="ECO:0007669"/>
    <property type="project" value="TreeGrafter"/>
</dbReference>
<dbReference type="OrthoDB" id="2306at2759"/>
<dbReference type="EMBL" id="CAJNOC010002748">
    <property type="protein sequence ID" value="CAF0949424.1"/>
    <property type="molecule type" value="Genomic_DNA"/>
</dbReference>
<dbReference type="GO" id="GO:0051015">
    <property type="term" value="F:actin filament binding"/>
    <property type="evidence" value="ECO:0007669"/>
    <property type="project" value="TreeGrafter"/>
</dbReference>
<proteinExistence type="inferred from homology"/>
<keyword evidence="1 4" id="KW-0853">WD repeat</keyword>
<evidence type="ECO:0000256" key="1">
    <source>
        <dbReference type="ARBA" id="ARBA00022574"/>
    </source>
</evidence>
<keyword evidence="2" id="KW-0677">Repeat</keyword>
<dbReference type="PANTHER" id="PTHR19856">
    <property type="entry name" value="WD-REPEATCONTAINING PROTEIN WDR1"/>
    <property type="match status" value="1"/>
</dbReference>
<evidence type="ECO:0000256" key="2">
    <source>
        <dbReference type="ARBA" id="ARBA00022737"/>
    </source>
</evidence>
<dbReference type="InterPro" id="IPR036322">
    <property type="entry name" value="WD40_repeat_dom_sf"/>
</dbReference>
<protein>
    <recommendedName>
        <fullName evidence="7">Actin-interacting protein 1</fullName>
    </recommendedName>
</protein>
<comment type="similarity">
    <text evidence="3">Belongs to the WD repeat AIP1 family.</text>
</comment>
<evidence type="ECO:0000256" key="4">
    <source>
        <dbReference type="PROSITE-ProRule" id="PRU00221"/>
    </source>
</evidence>
<dbReference type="Gene3D" id="2.130.10.10">
    <property type="entry name" value="YVTN repeat-like/Quinoprotein amine dehydrogenase"/>
    <property type="match status" value="2"/>
</dbReference>